<dbReference type="EMBL" id="MK072439">
    <property type="protein sequence ID" value="AYV85103.1"/>
    <property type="molecule type" value="Genomic_DNA"/>
</dbReference>
<gene>
    <name evidence="2" type="ORF">Satyrvirus3_34</name>
</gene>
<dbReference type="Pfam" id="PF05649">
    <property type="entry name" value="Peptidase_M13_N"/>
    <property type="match status" value="1"/>
</dbReference>
<organism evidence="2">
    <name type="scientific">Satyrvirus sp</name>
    <dbReference type="NCBI Taxonomy" id="2487771"/>
    <lineage>
        <taxon>Viruses</taxon>
        <taxon>Varidnaviria</taxon>
        <taxon>Bamfordvirae</taxon>
        <taxon>Nucleocytoviricota</taxon>
        <taxon>Megaviricetes</taxon>
        <taxon>Imitervirales</taxon>
        <taxon>Mimiviridae</taxon>
        <taxon>Megamimivirinae</taxon>
    </lineage>
</organism>
<dbReference type="GO" id="GO:0006508">
    <property type="term" value="P:proteolysis"/>
    <property type="evidence" value="ECO:0007669"/>
    <property type="project" value="InterPro"/>
</dbReference>
<name>A0A3G5AGU8_9VIRU</name>
<dbReference type="InterPro" id="IPR008753">
    <property type="entry name" value="Peptidase_M13_N"/>
</dbReference>
<evidence type="ECO:0000259" key="1">
    <source>
        <dbReference type="Pfam" id="PF05649"/>
    </source>
</evidence>
<sequence>MSECIPQNNLDCYYNKKWKEMHKLSKDKYETNNFFLVQKNIDNYFYNFIHKKKIQPENNIGYKNIPYQKFVHRLNNMVKFRNSFYNRNDYSRTILSIVSSINKISNIEELSYVVNDLNNFGIFTLFTIEVCSHFREPDVYVLSLGEINTQLDDSTNKEKIKEYVEFLKDIHHLVTNKWNYGSDKYQFIKNILTFQILFSKPNLKFPESKDPKILFNSTTYQNFLEKYEVSNFWKNNISKYLDKFDNKHSIYVMYENETSLIFFKKFLSNMTTEYLSMTKDYLVYCLAEYFGPYLADEKKLSIETFYETFGMCILFCHC</sequence>
<dbReference type="SUPFAM" id="SSF55486">
    <property type="entry name" value="Metalloproteases ('zincins'), catalytic domain"/>
    <property type="match status" value="1"/>
</dbReference>
<accession>A0A3G5AGU8</accession>
<feature type="domain" description="Peptidase M13 N-terminal" evidence="1">
    <location>
        <begin position="6"/>
        <end position="307"/>
    </location>
</feature>
<reference evidence="2" key="1">
    <citation type="submission" date="2018-10" db="EMBL/GenBank/DDBJ databases">
        <title>Hidden diversity of soil giant viruses.</title>
        <authorList>
            <person name="Schulz F."/>
            <person name="Alteio L."/>
            <person name="Goudeau D."/>
            <person name="Ryan E.M."/>
            <person name="Malmstrom R.R."/>
            <person name="Blanchard J."/>
            <person name="Woyke T."/>
        </authorList>
    </citation>
    <scope>NUCLEOTIDE SEQUENCE</scope>
    <source>
        <strain evidence="2">SAV1</strain>
    </source>
</reference>
<evidence type="ECO:0000313" key="2">
    <source>
        <dbReference type="EMBL" id="AYV85103.1"/>
    </source>
</evidence>
<proteinExistence type="predicted"/>
<dbReference type="InterPro" id="IPR042089">
    <property type="entry name" value="Peptidase_M13_dom_2"/>
</dbReference>
<dbReference type="Gene3D" id="1.10.1380.10">
    <property type="entry name" value="Neutral endopeptidase , domain2"/>
    <property type="match status" value="1"/>
</dbReference>
<protein>
    <submittedName>
        <fullName evidence="2">Putative zinc metalloproteinase</fullName>
    </submittedName>
</protein>